<keyword evidence="5" id="KW-1185">Reference proteome</keyword>
<dbReference type="InterPro" id="IPR045851">
    <property type="entry name" value="AMP-bd_C_sf"/>
</dbReference>
<protein>
    <submittedName>
        <fullName evidence="3 4">Uncharacterized protein</fullName>
    </submittedName>
</protein>
<dbReference type="Pfam" id="PF00501">
    <property type="entry name" value="AMP-binding"/>
    <property type="match status" value="1"/>
</dbReference>
<gene>
    <name evidence="3" type="ORF">CAPTEDRAFT_220657</name>
</gene>
<evidence type="ECO:0000259" key="2">
    <source>
        <dbReference type="Pfam" id="PF13570"/>
    </source>
</evidence>
<dbReference type="InterPro" id="IPR018391">
    <property type="entry name" value="PQQ_b-propeller_rpt"/>
</dbReference>
<name>R7TUS6_CAPTE</name>
<dbReference type="SMART" id="SM00564">
    <property type="entry name" value="PQQ"/>
    <property type="match status" value="7"/>
</dbReference>
<dbReference type="STRING" id="283909.R7TUS6"/>
<dbReference type="PROSITE" id="PS00455">
    <property type="entry name" value="AMP_BINDING"/>
    <property type="match status" value="1"/>
</dbReference>
<dbReference type="Gene3D" id="2.130.10.10">
    <property type="entry name" value="YVTN repeat-like/Quinoprotein amine dehydrogenase"/>
    <property type="match status" value="1"/>
</dbReference>
<dbReference type="AlphaFoldDB" id="R7TUS6"/>
<evidence type="ECO:0000313" key="4">
    <source>
        <dbReference type="EnsemblMetazoa" id="CapteP220657"/>
    </source>
</evidence>
<reference evidence="4" key="3">
    <citation type="submission" date="2015-06" db="UniProtKB">
        <authorList>
            <consortium name="EnsemblMetazoa"/>
        </authorList>
    </citation>
    <scope>IDENTIFICATION</scope>
</reference>
<dbReference type="InterPro" id="IPR000873">
    <property type="entry name" value="AMP-dep_synth/lig_dom"/>
</dbReference>
<dbReference type="InterPro" id="IPR011047">
    <property type="entry name" value="Quinoprotein_ADH-like_sf"/>
</dbReference>
<dbReference type="InterPro" id="IPR002372">
    <property type="entry name" value="PQQ_rpt_dom"/>
</dbReference>
<dbReference type="Gene3D" id="3.30.300.30">
    <property type="match status" value="1"/>
</dbReference>
<dbReference type="Gene3D" id="2.40.128.630">
    <property type="match status" value="1"/>
</dbReference>
<dbReference type="PANTHER" id="PTHR44394">
    <property type="entry name" value="BETA-ALANINE-ACTIVATING ENZYME"/>
    <property type="match status" value="1"/>
</dbReference>
<dbReference type="Pfam" id="PF13570">
    <property type="entry name" value="Beta-prop_ACSF4"/>
    <property type="match status" value="1"/>
</dbReference>
<dbReference type="InterPro" id="IPR020845">
    <property type="entry name" value="AMP-binding_CS"/>
</dbReference>
<dbReference type="FunCoup" id="R7TUS6">
    <property type="interactions" value="849"/>
</dbReference>
<dbReference type="InterPro" id="IPR052091">
    <property type="entry name" value="Beta-ala_Activ/Resist"/>
</dbReference>
<dbReference type="PANTHER" id="PTHR44394:SF1">
    <property type="entry name" value="BETA-ALANINE-ACTIVATING ENZYME"/>
    <property type="match status" value="1"/>
</dbReference>
<evidence type="ECO:0000313" key="5">
    <source>
        <dbReference type="Proteomes" id="UP000014760"/>
    </source>
</evidence>
<sequence>MATPTSTPFSLVDAFNNGLQSSRHATALIFDDGSELFTLTYDQLSKYVIQLQEVLTAFQPKREVLLVIGDSKWNPVIFIGVMSVGAVFFYQPSEISEFQVSFFLHNLRPRLVLVTNASCAEFHSKLPSPAERSIDIPFLDHRLIVLTDTPQPLSILFAYIVTTSGTTGLPKIVKVPHKCILPNIIHLSEIFCLCSSDVIFQSSPLTFDPSVVEIFCSFFSGASLLCTSNKIRKQPQTLSAILIQHRISILQTTPSLIMKFEHNALRAIMHNLRILALGGEKFPSTKTVASWFNSDDERRPEIYNLYGITEVSSWASCFKLTDSDLRREDFEASIGEPLMGTTFELKQNGEHNELCVGGDDRVCLVNDEEDLIPGFFRATGDSVIRKQGFIFYVGRLDNQIKRNGKRMNLDEIERVALSLGDVTQCVALWDSPVLRLCIQSDCERTIGCVQNAIKQRLPAHYYPDQVTLCAHFPLTSHGKIDQRKLLLQVQSHETGISCGNISKSFLDIWEEILAVKPSATDNFIESGGNSLQALNFYNLICRTIRNENPLILDYILHSSVGKVIKYLKGIPMGETSKDDVSVEAESMNYVMSMSRGRNHSLGLQGSHDAVNLKRSGSMKVLWSHDTHKCVDASPLILMNKSKDSIVLIGSHSGELCSLDLHSGRPAWTITLPDRIESSACVFLSGKYAAVGCYDAGVYFVSITTGAILWCYATGAPVKCSPVVHPDNALIFIGSHDHFLYALNLQERKCSWKLNLGGSVFASVCVVDEAENLIAASLSGILFKLKAINGIVIWTYNCEKPIFASPCCHGDYVYVACVGGFLTQLNSFGQKQWSYKTSAPIFSSPITHAASIKDHCVIFGCHDHRLYCVSAGGAPLWTYSATSTLYAAPFVHPPSVWITSSEGNLYEVDLENGKQRGECRLPGEVFSSPVCVSLNGMVYVVVGCRNNYVYCIQCE</sequence>
<organism evidence="3">
    <name type="scientific">Capitella teleta</name>
    <name type="common">Polychaete worm</name>
    <dbReference type="NCBI Taxonomy" id="283909"/>
    <lineage>
        <taxon>Eukaryota</taxon>
        <taxon>Metazoa</taxon>
        <taxon>Spiralia</taxon>
        <taxon>Lophotrochozoa</taxon>
        <taxon>Annelida</taxon>
        <taxon>Polychaeta</taxon>
        <taxon>Sedentaria</taxon>
        <taxon>Scolecida</taxon>
        <taxon>Capitellidae</taxon>
        <taxon>Capitella</taxon>
    </lineage>
</organism>
<dbReference type="SUPFAM" id="SSF56801">
    <property type="entry name" value="Acetyl-CoA synthetase-like"/>
    <property type="match status" value="1"/>
</dbReference>
<dbReference type="Gene3D" id="2.40.10.480">
    <property type="match status" value="2"/>
</dbReference>
<accession>R7TUS6</accession>
<dbReference type="OMA" id="NGNVICC"/>
<reference evidence="3 5" key="2">
    <citation type="journal article" date="2013" name="Nature">
        <title>Insights into bilaterian evolution from three spiralian genomes.</title>
        <authorList>
            <person name="Simakov O."/>
            <person name="Marletaz F."/>
            <person name="Cho S.J."/>
            <person name="Edsinger-Gonzales E."/>
            <person name="Havlak P."/>
            <person name="Hellsten U."/>
            <person name="Kuo D.H."/>
            <person name="Larsson T."/>
            <person name="Lv J."/>
            <person name="Arendt D."/>
            <person name="Savage R."/>
            <person name="Osoegawa K."/>
            <person name="de Jong P."/>
            <person name="Grimwood J."/>
            <person name="Chapman J.A."/>
            <person name="Shapiro H."/>
            <person name="Aerts A."/>
            <person name="Otillar R.P."/>
            <person name="Terry A.Y."/>
            <person name="Boore J.L."/>
            <person name="Grigoriev I.V."/>
            <person name="Lindberg D.R."/>
            <person name="Seaver E.C."/>
            <person name="Weisblat D.A."/>
            <person name="Putnam N.H."/>
            <person name="Rokhsar D.S."/>
        </authorList>
    </citation>
    <scope>NUCLEOTIDE SEQUENCE</scope>
    <source>
        <strain evidence="3 5">I ESC-2004</strain>
    </source>
</reference>
<feature type="domain" description="AMP-dependent synthetase/ligase" evidence="1">
    <location>
        <begin position="22"/>
        <end position="355"/>
    </location>
</feature>
<dbReference type="GO" id="GO:0043041">
    <property type="term" value="P:amino acid activation for nonribosomal peptide biosynthetic process"/>
    <property type="evidence" value="ECO:0007669"/>
    <property type="project" value="TreeGrafter"/>
</dbReference>
<dbReference type="EMBL" id="KB309320">
    <property type="protein sequence ID" value="ELT94770.1"/>
    <property type="molecule type" value="Genomic_DNA"/>
</dbReference>
<dbReference type="SUPFAM" id="SSF50998">
    <property type="entry name" value="Quinoprotein alcohol dehydrogenase-like"/>
    <property type="match status" value="1"/>
</dbReference>
<dbReference type="Proteomes" id="UP000014760">
    <property type="component" value="Unassembled WGS sequence"/>
</dbReference>
<dbReference type="EnsemblMetazoa" id="CapteT220657">
    <property type="protein sequence ID" value="CapteP220657"/>
    <property type="gene ID" value="CapteG220657"/>
</dbReference>
<dbReference type="OrthoDB" id="408177at2759"/>
<dbReference type="InterPro" id="IPR042099">
    <property type="entry name" value="ANL_N_sf"/>
</dbReference>
<feature type="domain" description="Pyrrolo-quinoline quinone repeat" evidence="2">
    <location>
        <begin position="626"/>
        <end position="952"/>
    </location>
</feature>
<dbReference type="Gene3D" id="3.40.50.12780">
    <property type="entry name" value="N-terminal domain of ligase-like"/>
    <property type="match status" value="1"/>
</dbReference>
<reference evidence="5" key="1">
    <citation type="submission" date="2012-12" db="EMBL/GenBank/DDBJ databases">
        <authorList>
            <person name="Hellsten U."/>
            <person name="Grimwood J."/>
            <person name="Chapman J.A."/>
            <person name="Shapiro H."/>
            <person name="Aerts A."/>
            <person name="Otillar R.P."/>
            <person name="Terry A.Y."/>
            <person name="Boore J.L."/>
            <person name="Simakov O."/>
            <person name="Marletaz F."/>
            <person name="Cho S.-J."/>
            <person name="Edsinger-Gonzales E."/>
            <person name="Havlak P."/>
            <person name="Kuo D.-H."/>
            <person name="Larsson T."/>
            <person name="Lv J."/>
            <person name="Arendt D."/>
            <person name="Savage R."/>
            <person name="Osoegawa K."/>
            <person name="de Jong P."/>
            <person name="Lindberg D.R."/>
            <person name="Seaver E.C."/>
            <person name="Weisblat D.A."/>
            <person name="Putnam N.H."/>
            <person name="Grigoriev I.V."/>
            <person name="Rokhsar D.S."/>
        </authorList>
    </citation>
    <scope>NUCLEOTIDE SEQUENCE</scope>
    <source>
        <strain evidence="5">I ESC-2004</strain>
    </source>
</reference>
<dbReference type="EMBL" id="AMQN01012130">
    <property type="status" value="NOT_ANNOTATED_CDS"/>
    <property type="molecule type" value="Genomic_DNA"/>
</dbReference>
<dbReference type="HOGENOM" id="CLU_010423_0_0_1"/>
<evidence type="ECO:0000259" key="1">
    <source>
        <dbReference type="Pfam" id="PF00501"/>
    </source>
</evidence>
<dbReference type="InterPro" id="IPR015943">
    <property type="entry name" value="WD40/YVTN_repeat-like_dom_sf"/>
</dbReference>
<evidence type="ECO:0000313" key="3">
    <source>
        <dbReference type="EMBL" id="ELT94770.1"/>
    </source>
</evidence>
<proteinExistence type="predicted"/>